<dbReference type="RefSeq" id="WP_085560408.1">
    <property type="nucleotide sequence ID" value="NZ_FXBJ01000002.1"/>
</dbReference>
<feature type="transmembrane region" description="Helical" evidence="1">
    <location>
        <begin position="15"/>
        <end position="37"/>
    </location>
</feature>
<evidence type="ECO:0000256" key="1">
    <source>
        <dbReference type="SAM" id="Phobius"/>
    </source>
</evidence>
<dbReference type="EMBL" id="FXBJ01000002">
    <property type="protein sequence ID" value="SMH40605.1"/>
    <property type="molecule type" value="Genomic_DNA"/>
</dbReference>
<sequence length="116" mass="13039">MGVIDGNKGQDQKGYILLESLVAFLILTLCISFYLPLTTNLLVTIKKEKTEVDLARVAYEQSQKIGLNQDLDSTWQTGKTHYIITLSEISQRKGIHIHYGGQTKEMDILSTQIITP</sequence>
<protein>
    <recommendedName>
        <fullName evidence="4">Competence protein ComGE</fullName>
    </recommendedName>
</protein>
<dbReference type="OrthoDB" id="2156735at2"/>
<keyword evidence="3" id="KW-1185">Reference proteome</keyword>
<proteinExistence type="predicted"/>
<evidence type="ECO:0000313" key="2">
    <source>
        <dbReference type="EMBL" id="SMH40605.1"/>
    </source>
</evidence>
<keyword evidence="1" id="KW-0472">Membrane</keyword>
<organism evidence="2 3">
    <name type="scientific">Carnobacterium iners</name>
    <dbReference type="NCBI Taxonomy" id="1073423"/>
    <lineage>
        <taxon>Bacteria</taxon>
        <taxon>Bacillati</taxon>
        <taxon>Bacillota</taxon>
        <taxon>Bacilli</taxon>
        <taxon>Lactobacillales</taxon>
        <taxon>Carnobacteriaceae</taxon>
        <taxon>Carnobacterium</taxon>
    </lineage>
</organism>
<keyword evidence="1" id="KW-1133">Transmembrane helix</keyword>
<gene>
    <name evidence="2" type="ORF">SAMN04488700_2394</name>
</gene>
<dbReference type="Proteomes" id="UP000193435">
    <property type="component" value="Unassembled WGS sequence"/>
</dbReference>
<reference evidence="2 3" key="1">
    <citation type="submission" date="2017-04" db="EMBL/GenBank/DDBJ databases">
        <authorList>
            <person name="Afonso C.L."/>
            <person name="Miller P.J."/>
            <person name="Scott M.A."/>
            <person name="Spackman E."/>
            <person name="Goraichik I."/>
            <person name="Dimitrov K.M."/>
            <person name="Suarez D.L."/>
            <person name="Swayne D.E."/>
        </authorList>
    </citation>
    <scope>NUCLEOTIDE SEQUENCE [LARGE SCALE GENOMIC DNA]</scope>
    <source>
        <strain evidence="2 3">LMG26642</strain>
    </source>
</reference>
<dbReference type="STRING" id="1073423.SAMN04488700_2394"/>
<name>A0A1X7NTN0_9LACT</name>
<accession>A0A1X7NTN0</accession>
<dbReference type="AlphaFoldDB" id="A0A1X7NTN0"/>
<evidence type="ECO:0000313" key="3">
    <source>
        <dbReference type="Proteomes" id="UP000193435"/>
    </source>
</evidence>
<evidence type="ECO:0008006" key="4">
    <source>
        <dbReference type="Google" id="ProtNLM"/>
    </source>
</evidence>
<keyword evidence="1" id="KW-0812">Transmembrane</keyword>